<dbReference type="EMBL" id="CAEZVY010000009">
    <property type="protein sequence ID" value="CAB4635607.1"/>
    <property type="molecule type" value="Genomic_DNA"/>
</dbReference>
<reference evidence="1" key="1">
    <citation type="submission" date="2020-05" db="EMBL/GenBank/DDBJ databases">
        <authorList>
            <person name="Chiriac C."/>
            <person name="Salcher M."/>
            <person name="Ghai R."/>
            <person name="Kavagutti S V."/>
        </authorList>
    </citation>
    <scope>NUCLEOTIDE SEQUENCE</scope>
</reference>
<name>A0A6J6JET4_9ZZZZ</name>
<proteinExistence type="predicted"/>
<organism evidence="1">
    <name type="scientific">freshwater metagenome</name>
    <dbReference type="NCBI Taxonomy" id="449393"/>
    <lineage>
        <taxon>unclassified sequences</taxon>
        <taxon>metagenomes</taxon>
        <taxon>ecological metagenomes</taxon>
    </lineage>
</organism>
<protein>
    <submittedName>
        <fullName evidence="1">Unannotated protein</fullName>
    </submittedName>
</protein>
<dbReference type="AlphaFoldDB" id="A0A6J6JET4"/>
<gene>
    <name evidence="1" type="ORF">UFOPK2158_00165</name>
</gene>
<evidence type="ECO:0000313" key="1">
    <source>
        <dbReference type="EMBL" id="CAB4635607.1"/>
    </source>
</evidence>
<sequence>MTPRRVKAEADQTRQAAVRDIGRSLRCRPTVRCPNHKVSPMATCPAVAKPSPVMSPSTVVKLVGSLSTNPKIQKGEPMRKTVRESA</sequence>
<accession>A0A6J6JET4</accession>